<dbReference type="SMART" id="SM00199">
    <property type="entry name" value="SCY"/>
    <property type="match status" value="1"/>
</dbReference>
<name>A0AA88P4Y2_9TELE</name>
<gene>
    <name evidence="1" type="ORF">Q8A67_024611</name>
</gene>
<reference evidence="1" key="1">
    <citation type="submission" date="2023-08" db="EMBL/GenBank/DDBJ databases">
        <title>Chromosome-level Genome Assembly of mud carp (Cirrhinus molitorella).</title>
        <authorList>
            <person name="Liu H."/>
        </authorList>
    </citation>
    <scope>NUCLEOTIDE SEQUENCE</scope>
    <source>
        <strain evidence="1">Prfri</strain>
        <tissue evidence="1">Muscle</tissue>
    </source>
</reference>
<proteinExistence type="predicted"/>
<evidence type="ECO:0000313" key="1">
    <source>
        <dbReference type="EMBL" id="KAK2870219.1"/>
    </source>
</evidence>
<organism evidence="1 2">
    <name type="scientific">Cirrhinus molitorella</name>
    <name type="common">mud carp</name>
    <dbReference type="NCBI Taxonomy" id="172907"/>
    <lineage>
        <taxon>Eukaryota</taxon>
        <taxon>Metazoa</taxon>
        <taxon>Chordata</taxon>
        <taxon>Craniata</taxon>
        <taxon>Vertebrata</taxon>
        <taxon>Euteleostomi</taxon>
        <taxon>Actinopterygii</taxon>
        <taxon>Neopterygii</taxon>
        <taxon>Teleostei</taxon>
        <taxon>Ostariophysi</taxon>
        <taxon>Cypriniformes</taxon>
        <taxon>Cyprinidae</taxon>
        <taxon>Labeoninae</taxon>
        <taxon>Labeonini</taxon>
        <taxon>Cirrhinus</taxon>
    </lineage>
</organism>
<dbReference type="InterPro" id="IPR039809">
    <property type="entry name" value="Chemokine_b/g/d"/>
</dbReference>
<protein>
    <submittedName>
        <fullName evidence="1">Uncharacterized protein</fullName>
    </submittedName>
</protein>
<dbReference type="SUPFAM" id="SSF54117">
    <property type="entry name" value="Interleukin 8-like chemokines"/>
    <property type="match status" value="1"/>
</dbReference>
<dbReference type="Proteomes" id="UP001187343">
    <property type="component" value="Unassembled WGS sequence"/>
</dbReference>
<dbReference type="Pfam" id="PF00048">
    <property type="entry name" value="IL8"/>
    <property type="match status" value="1"/>
</dbReference>
<dbReference type="PANTHER" id="PTHR12015:SF108">
    <property type="entry name" value="C-C MOTIF CHEMOKINE 20"/>
    <property type="match status" value="1"/>
</dbReference>
<keyword evidence="2" id="KW-1185">Reference proteome</keyword>
<dbReference type="GO" id="GO:0005615">
    <property type="term" value="C:extracellular space"/>
    <property type="evidence" value="ECO:0007669"/>
    <property type="project" value="UniProtKB-KW"/>
</dbReference>
<dbReference type="InterPro" id="IPR001811">
    <property type="entry name" value="Chemokine_IL8-like_dom"/>
</dbReference>
<dbReference type="GO" id="GO:0006955">
    <property type="term" value="P:immune response"/>
    <property type="evidence" value="ECO:0007669"/>
    <property type="project" value="InterPro"/>
</dbReference>
<comment type="caution">
    <text evidence="1">The sequence shown here is derived from an EMBL/GenBank/DDBJ whole genome shotgun (WGS) entry which is preliminary data.</text>
</comment>
<dbReference type="PANTHER" id="PTHR12015">
    <property type="entry name" value="SMALL INDUCIBLE CYTOKINE A"/>
    <property type="match status" value="1"/>
</dbReference>
<dbReference type="GO" id="GO:0008009">
    <property type="term" value="F:chemokine activity"/>
    <property type="evidence" value="ECO:0007669"/>
    <property type="project" value="InterPro"/>
</dbReference>
<dbReference type="AlphaFoldDB" id="A0AA88P4Y2"/>
<dbReference type="InterPro" id="IPR036048">
    <property type="entry name" value="Interleukin_8-like_sf"/>
</dbReference>
<dbReference type="Gene3D" id="2.40.50.40">
    <property type="match status" value="1"/>
</dbReference>
<dbReference type="EMBL" id="JAUYZG010000024">
    <property type="protein sequence ID" value="KAK2870219.1"/>
    <property type="molecule type" value="Genomic_DNA"/>
</dbReference>
<sequence>MRCVSVTLLLCLTTVMLTQVTCQIKGRANCLCLKTSKRIPLKQNIESYMIQTAGVCHIDAILFKTFRGRFICADPNDPLAKEAREYFDNKKKAPETTVRPIKSASTSTLNNTSNRNITG</sequence>
<accession>A0AA88P4Y2</accession>
<evidence type="ECO:0000313" key="2">
    <source>
        <dbReference type="Proteomes" id="UP001187343"/>
    </source>
</evidence>